<feature type="transmembrane region" description="Helical" evidence="6">
    <location>
        <begin position="7"/>
        <end position="26"/>
    </location>
</feature>
<dbReference type="PANTHER" id="PTHR33545">
    <property type="entry name" value="UPF0750 MEMBRANE PROTEIN YITT-RELATED"/>
    <property type="match status" value="1"/>
</dbReference>
<feature type="domain" description="DUF2179" evidence="7">
    <location>
        <begin position="216"/>
        <end position="270"/>
    </location>
</feature>
<evidence type="ECO:0000256" key="5">
    <source>
        <dbReference type="ARBA" id="ARBA00023136"/>
    </source>
</evidence>
<dbReference type="PANTHER" id="PTHR33545:SF4">
    <property type="entry name" value="UPF0750 MEMBRANE PROTEIN YXKD"/>
    <property type="match status" value="1"/>
</dbReference>
<dbReference type="PIRSF" id="PIRSF006483">
    <property type="entry name" value="Membrane_protein_YitT"/>
    <property type="match status" value="1"/>
</dbReference>
<feature type="transmembrane region" description="Helical" evidence="6">
    <location>
        <begin position="145"/>
        <end position="178"/>
    </location>
</feature>
<dbReference type="Proteomes" id="UP000295689">
    <property type="component" value="Unassembled WGS sequence"/>
</dbReference>
<comment type="caution">
    <text evidence="8">The sequence shown here is derived from an EMBL/GenBank/DDBJ whole genome shotgun (WGS) entry which is preliminary data.</text>
</comment>
<organism evidence="8 9">
    <name type="scientific">Mesobacillus foraminis</name>
    <dbReference type="NCBI Taxonomy" id="279826"/>
    <lineage>
        <taxon>Bacteria</taxon>
        <taxon>Bacillati</taxon>
        <taxon>Bacillota</taxon>
        <taxon>Bacilli</taxon>
        <taxon>Bacillales</taxon>
        <taxon>Bacillaceae</taxon>
        <taxon>Mesobacillus</taxon>
    </lineage>
</organism>
<sequence>MKKTLMDIFLIGLGSFLFGLSVNIFVIPNHFGEGGVTGISIILYHLFGWAPSITSFILNGMLIVIGYKFLNKTTTIYTIIAVTCISLSLYLTESWSINSDEVILNSIFAGILTGIGLGLIFRAGGTSAGTTILAKVTNQYLGWNISYGLLFFDLIVVFSSYFIIGIVGLMFTLVMLYIGTKVTDFIIVGLNSKRAVTIISKSYDEIANEVNNKMKRGVTVLTGYGYYTKTEKNILYIIINKQEFTQLRKIITAVDRNAFVSVHDVRDVFGEGFIE</sequence>
<evidence type="ECO:0000256" key="6">
    <source>
        <dbReference type="SAM" id="Phobius"/>
    </source>
</evidence>
<dbReference type="GO" id="GO:0005886">
    <property type="term" value="C:plasma membrane"/>
    <property type="evidence" value="ECO:0007669"/>
    <property type="project" value="UniProtKB-SubCell"/>
</dbReference>
<evidence type="ECO:0000256" key="3">
    <source>
        <dbReference type="ARBA" id="ARBA00022692"/>
    </source>
</evidence>
<dbReference type="InterPro" id="IPR015867">
    <property type="entry name" value="N-reg_PII/ATP_PRibTrfase_C"/>
</dbReference>
<dbReference type="CDD" id="cd16380">
    <property type="entry name" value="YitT_C"/>
    <property type="match status" value="1"/>
</dbReference>
<dbReference type="RefSeq" id="WP_132005118.1">
    <property type="nucleotide sequence ID" value="NZ_JABUHM010000003.1"/>
</dbReference>
<feature type="transmembrane region" description="Helical" evidence="6">
    <location>
        <begin position="103"/>
        <end position="124"/>
    </location>
</feature>
<comment type="subcellular location">
    <subcellularLocation>
        <location evidence="1">Cell membrane</location>
        <topology evidence="1">Multi-pass membrane protein</topology>
    </subcellularLocation>
</comment>
<feature type="transmembrane region" description="Helical" evidence="6">
    <location>
        <begin position="74"/>
        <end position="91"/>
    </location>
</feature>
<evidence type="ECO:0000256" key="1">
    <source>
        <dbReference type="ARBA" id="ARBA00004651"/>
    </source>
</evidence>
<reference evidence="8 9" key="1">
    <citation type="journal article" date="2015" name="Stand. Genomic Sci.">
        <title>Genomic Encyclopedia of Bacterial and Archaeal Type Strains, Phase III: the genomes of soil and plant-associated and newly described type strains.</title>
        <authorList>
            <person name="Whitman W.B."/>
            <person name="Woyke T."/>
            <person name="Klenk H.P."/>
            <person name="Zhou Y."/>
            <person name="Lilburn T.G."/>
            <person name="Beck B.J."/>
            <person name="De Vos P."/>
            <person name="Vandamme P."/>
            <person name="Eisen J.A."/>
            <person name="Garrity G."/>
            <person name="Hugenholtz P."/>
            <person name="Kyrpides N.C."/>
        </authorList>
    </citation>
    <scope>NUCLEOTIDE SEQUENCE [LARGE SCALE GENOMIC DNA]</scope>
    <source>
        <strain evidence="8 9">CV53</strain>
    </source>
</reference>
<dbReference type="Pfam" id="PF10035">
    <property type="entry name" value="DUF2179"/>
    <property type="match status" value="1"/>
</dbReference>
<evidence type="ECO:0000256" key="2">
    <source>
        <dbReference type="ARBA" id="ARBA00022475"/>
    </source>
</evidence>
<protein>
    <submittedName>
        <fullName evidence="8">Uncharacterized membrane-anchored protein YitT (DUF2179 family)</fullName>
    </submittedName>
</protein>
<evidence type="ECO:0000313" key="8">
    <source>
        <dbReference type="EMBL" id="TCN25428.1"/>
    </source>
</evidence>
<dbReference type="Pfam" id="PF02588">
    <property type="entry name" value="YitT_membrane"/>
    <property type="match status" value="1"/>
</dbReference>
<evidence type="ECO:0000259" key="7">
    <source>
        <dbReference type="Pfam" id="PF10035"/>
    </source>
</evidence>
<dbReference type="InterPro" id="IPR019264">
    <property type="entry name" value="DUF2179"/>
</dbReference>
<keyword evidence="3 6" id="KW-0812">Transmembrane</keyword>
<proteinExistence type="predicted"/>
<name>A0A4R2BEP9_9BACI</name>
<dbReference type="InterPro" id="IPR003740">
    <property type="entry name" value="YitT"/>
</dbReference>
<dbReference type="AlphaFoldDB" id="A0A4R2BEP9"/>
<feature type="transmembrane region" description="Helical" evidence="6">
    <location>
        <begin position="46"/>
        <end position="67"/>
    </location>
</feature>
<dbReference type="InterPro" id="IPR051461">
    <property type="entry name" value="UPF0750_membrane"/>
</dbReference>
<keyword evidence="5 6" id="KW-0472">Membrane</keyword>
<keyword evidence="4 6" id="KW-1133">Transmembrane helix</keyword>
<gene>
    <name evidence="8" type="ORF">EV146_10584</name>
</gene>
<evidence type="ECO:0000256" key="4">
    <source>
        <dbReference type="ARBA" id="ARBA00022989"/>
    </source>
</evidence>
<accession>A0A4R2BEP9</accession>
<keyword evidence="2" id="KW-1003">Cell membrane</keyword>
<evidence type="ECO:0000313" key="9">
    <source>
        <dbReference type="Proteomes" id="UP000295689"/>
    </source>
</evidence>
<dbReference type="Gene3D" id="3.30.70.120">
    <property type="match status" value="1"/>
</dbReference>
<keyword evidence="9" id="KW-1185">Reference proteome</keyword>
<dbReference type="EMBL" id="SLVV01000005">
    <property type="protein sequence ID" value="TCN25428.1"/>
    <property type="molecule type" value="Genomic_DNA"/>
</dbReference>